<organism evidence="11 12">
    <name type="scientific">Lyophyllum shimeji</name>
    <name type="common">Hon-shimeji</name>
    <name type="synonym">Tricholoma shimeji</name>
    <dbReference type="NCBI Taxonomy" id="47721"/>
    <lineage>
        <taxon>Eukaryota</taxon>
        <taxon>Fungi</taxon>
        <taxon>Dikarya</taxon>
        <taxon>Basidiomycota</taxon>
        <taxon>Agaricomycotina</taxon>
        <taxon>Agaricomycetes</taxon>
        <taxon>Agaricomycetidae</taxon>
        <taxon>Agaricales</taxon>
        <taxon>Tricholomatineae</taxon>
        <taxon>Lyophyllaceae</taxon>
        <taxon>Lyophyllum</taxon>
    </lineage>
</organism>
<evidence type="ECO:0000256" key="4">
    <source>
        <dbReference type="ARBA" id="ARBA00022792"/>
    </source>
</evidence>
<name>A0A9P3UJ66_LYOSH</name>
<proteinExistence type="inferred from homology"/>
<keyword evidence="8" id="KW-0143">Chaperone</keyword>
<comment type="subcellular location">
    <subcellularLocation>
        <location evidence="1">Mitochondrion inner membrane</location>
        <topology evidence="1">Single-pass membrane protein</topology>
    </subcellularLocation>
</comment>
<dbReference type="OrthoDB" id="5576752at2759"/>
<evidence type="ECO:0000256" key="3">
    <source>
        <dbReference type="ARBA" id="ARBA00022692"/>
    </source>
</evidence>
<reference evidence="11" key="1">
    <citation type="submission" date="2022-07" db="EMBL/GenBank/DDBJ databases">
        <title>The genome of Lyophyllum shimeji provides insight into the initial evolution of ectomycorrhizal fungal genome.</title>
        <authorList>
            <person name="Kobayashi Y."/>
            <person name="Shibata T."/>
            <person name="Hirakawa H."/>
            <person name="Shigenobu S."/>
            <person name="Nishiyama T."/>
            <person name="Yamada A."/>
            <person name="Hasebe M."/>
            <person name="Kawaguchi M."/>
        </authorList>
    </citation>
    <scope>NUCLEOTIDE SEQUENCE</scope>
    <source>
        <strain evidence="11">AT787</strain>
    </source>
</reference>
<dbReference type="EMBL" id="BRPK01000002">
    <property type="protein sequence ID" value="GLB35363.1"/>
    <property type="molecule type" value="Genomic_DNA"/>
</dbReference>
<protein>
    <submittedName>
        <fullName evidence="11">CBP4</fullName>
    </submittedName>
</protein>
<sequence>MSGFPWGRFTVASIGLMSMGYVLMKATTPTEEQLYNEMAPDLRRKVDAARAARMAREAELKRQVDAQVKHDADPEAAKPIWADTPPAGSK</sequence>
<gene>
    <name evidence="11" type="ORF">LshimejAT787_0209280</name>
</gene>
<evidence type="ECO:0000313" key="11">
    <source>
        <dbReference type="EMBL" id="GLB35363.1"/>
    </source>
</evidence>
<keyword evidence="3" id="KW-0812">Transmembrane</keyword>
<dbReference type="AlphaFoldDB" id="A0A9P3UJ66"/>
<keyword evidence="7" id="KW-0472">Membrane</keyword>
<feature type="compositionally biased region" description="Basic and acidic residues" evidence="10">
    <location>
        <begin position="61"/>
        <end position="76"/>
    </location>
</feature>
<keyword evidence="4" id="KW-0999">Mitochondrion inner membrane</keyword>
<accession>A0A9P3UJ66</accession>
<evidence type="ECO:0000256" key="5">
    <source>
        <dbReference type="ARBA" id="ARBA00022989"/>
    </source>
</evidence>
<evidence type="ECO:0000256" key="10">
    <source>
        <dbReference type="SAM" id="MobiDB-lite"/>
    </source>
</evidence>
<evidence type="ECO:0000256" key="7">
    <source>
        <dbReference type="ARBA" id="ARBA00023136"/>
    </source>
</evidence>
<evidence type="ECO:0000256" key="8">
    <source>
        <dbReference type="ARBA" id="ARBA00023186"/>
    </source>
</evidence>
<evidence type="ECO:0000256" key="6">
    <source>
        <dbReference type="ARBA" id="ARBA00023128"/>
    </source>
</evidence>
<evidence type="ECO:0000256" key="9">
    <source>
        <dbReference type="ARBA" id="ARBA00025413"/>
    </source>
</evidence>
<evidence type="ECO:0000256" key="2">
    <source>
        <dbReference type="ARBA" id="ARBA00006780"/>
    </source>
</evidence>
<comment type="function">
    <text evidence="9">Essential for the assembly of ubiquinol-cytochrome c reductase. It has a direct effect on the correct occurrence of the Rieske protein, core 4, core 5 and apocytochrome b.</text>
</comment>
<keyword evidence="5" id="KW-1133">Transmembrane helix</keyword>
<dbReference type="Proteomes" id="UP001063166">
    <property type="component" value="Unassembled WGS sequence"/>
</dbReference>
<evidence type="ECO:0000256" key="1">
    <source>
        <dbReference type="ARBA" id="ARBA00004434"/>
    </source>
</evidence>
<dbReference type="Pfam" id="PF07960">
    <property type="entry name" value="CBP4"/>
    <property type="match status" value="1"/>
</dbReference>
<feature type="region of interest" description="Disordered" evidence="10">
    <location>
        <begin position="61"/>
        <end position="90"/>
    </location>
</feature>
<keyword evidence="12" id="KW-1185">Reference proteome</keyword>
<comment type="similarity">
    <text evidence="2">Belongs to the CBP4 family.</text>
</comment>
<keyword evidence="6" id="KW-0496">Mitochondrion</keyword>
<dbReference type="InterPro" id="IPR012420">
    <property type="entry name" value="Cbp4"/>
</dbReference>
<comment type="caution">
    <text evidence="11">The sequence shown here is derived from an EMBL/GenBank/DDBJ whole genome shotgun (WGS) entry which is preliminary data.</text>
</comment>
<evidence type="ECO:0000313" key="12">
    <source>
        <dbReference type="Proteomes" id="UP001063166"/>
    </source>
</evidence>
<dbReference type="GO" id="GO:0005743">
    <property type="term" value="C:mitochondrial inner membrane"/>
    <property type="evidence" value="ECO:0007669"/>
    <property type="project" value="UniProtKB-SubCell"/>
</dbReference>